<dbReference type="EMBL" id="JALJOR010000001">
    <property type="protein sequence ID" value="KAK9829367.1"/>
    <property type="molecule type" value="Genomic_DNA"/>
</dbReference>
<name>A0AAW1R7P2_9CHLO</name>
<dbReference type="Proteomes" id="UP001489004">
    <property type="component" value="Unassembled WGS sequence"/>
</dbReference>
<evidence type="ECO:0000313" key="1">
    <source>
        <dbReference type="EMBL" id="KAK9829367.1"/>
    </source>
</evidence>
<keyword evidence="2" id="KW-1185">Reference proteome</keyword>
<dbReference type="AlphaFoldDB" id="A0AAW1R7P2"/>
<protein>
    <recommendedName>
        <fullName evidence="3">DUF3800 domain-containing protein</fullName>
    </recommendedName>
</protein>
<evidence type="ECO:0000313" key="2">
    <source>
        <dbReference type="Proteomes" id="UP001489004"/>
    </source>
</evidence>
<sequence length="308" mass="34628">MYPGQDGDSYVLPGNLPLLNVLAHNAARKLNAGQRFVLEFKDLIEDLGHRVDVSAARPKRREQVDLVGTQSEKEKRLLEALRLEGDHAASLRQHIFSNQASEDDKWAFWADKYLQAWGLDRVDAPWLKKHGTGLSPPRVQLAMRLLYPTLYVLDHNDRHTFLKITYVQEVLHDVLGLNHPFDFTPVSHSGTELLTRFMATSLYANYAKGAARLFDPQATTHKDYKAWDRKDLVETVNMVLGSIGLKLKSKATGKVRRYSYTIDAASATDMGRLVNLKLARLLSPPSAGPLSMHSWRQSAWTACPTSGP</sequence>
<reference evidence="1 2" key="1">
    <citation type="journal article" date="2024" name="Nat. Commun.">
        <title>Phylogenomics reveals the evolutionary origins of lichenization in chlorophyte algae.</title>
        <authorList>
            <person name="Puginier C."/>
            <person name="Libourel C."/>
            <person name="Otte J."/>
            <person name="Skaloud P."/>
            <person name="Haon M."/>
            <person name="Grisel S."/>
            <person name="Petersen M."/>
            <person name="Berrin J.G."/>
            <person name="Delaux P.M."/>
            <person name="Dal Grande F."/>
            <person name="Keller J."/>
        </authorList>
    </citation>
    <scope>NUCLEOTIDE SEQUENCE [LARGE SCALE GENOMIC DNA]</scope>
    <source>
        <strain evidence="1 2">SAG 2043</strain>
    </source>
</reference>
<organism evidence="1 2">
    <name type="scientific">[Myrmecia] bisecta</name>
    <dbReference type="NCBI Taxonomy" id="41462"/>
    <lineage>
        <taxon>Eukaryota</taxon>
        <taxon>Viridiplantae</taxon>
        <taxon>Chlorophyta</taxon>
        <taxon>core chlorophytes</taxon>
        <taxon>Trebouxiophyceae</taxon>
        <taxon>Trebouxiales</taxon>
        <taxon>Trebouxiaceae</taxon>
        <taxon>Myrmecia</taxon>
    </lineage>
</organism>
<proteinExistence type="predicted"/>
<gene>
    <name evidence="1" type="ORF">WJX72_005436</name>
</gene>
<accession>A0AAW1R7P2</accession>
<evidence type="ECO:0008006" key="3">
    <source>
        <dbReference type="Google" id="ProtNLM"/>
    </source>
</evidence>
<comment type="caution">
    <text evidence="1">The sequence shown here is derived from an EMBL/GenBank/DDBJ whole genome shotgun (WGS) entry which is preliminary data.</text>
</comment>